<keyword evidence="3" id="KW-0472">Membrane</keyword>
<feature type="compositionally biased region" description="Low complexity" evidence="2">
    <location>
        <begin position="393"/>
        <end position="408"/>
    </location>
</feature>
<keyword evidence="5" id="KW-1185">Reference proteome</keyword>
<dbReference type="Proteomes" id="UP000009168">
    <property type="component" value="Unassembled WGS sequence"/>
</dbReference>
<keyword evidence="3 4" id="KW-0812">Transmembrane</keyword>
<name>I7MEM8_TETTS</name>
<feature type="transmembrane region" description="Helical" evidence="3">
    <location>
        <begin position="69"/>
        <end position="91"/>
    </location>
</feature>
<reference evidence="5" key="1">
    <citation type="journal article" date="2006" name="PLoS Biol.">
        <title>Macronuclear genome sequence of the ciliate Tetrahymena thermophila, a model eukaryote.</title>
        <authorList>
            <person name="Eisen J.A."/>
            <person name="Coyne R.S."/>
            <person name="Wu M."/>
            <person name="Wu D."/>
            <person name="Thiagarajan M."/>
            <person name="Wortman J.R."/>
            <person name="Badger J.H."/>
            <person name="Ren Q."/>
            <person name="Amedeo P."/>
            <person name="Jones K.M."/>
            <person name="Tallon L.J."/>
            <person name="Delcher A.L."/>
            <person name="Salzberg S.L."/>
            <person name="Silva J.C."/>
            <person name="Haas B.J."/>
            <person name="Majoros W.H."/>
            <person name="Farzad M."/>
            <person name="Carlton J.M."/>
            <person name="Smith R.K. Jr."/>
            <person name="Garg J."/>
            <person name="Pearlman R.E."/>
            <person name="Karrer K.M."/>
            <person name="Sun L."/>
            <person name="Manning G."/>
            <person name="Elde N.C."/>
            <person name="Turkewitz A.P."/>
            <person name="Asai D.J."/>
            <person name="Wilkes D.E."/>
            <person name="Wang Y."/>
            <person name="Cai H."/>
            <person name="Collins K."/>
            <person name="Stewart B.A."/>
            <person name="Lee S.R."/>
            <person name="Wilamowska K."/>
            <person name="Weinberg Z."/>
            <person name="Ruzzo W.L."/>
            <person name="Wloga D."/>
            <person name="Gaertig J."/>
            <person name="Frankel J."/>
            <person name="Tsao C.-C."/>
            <person name="Gorovsky M.A."/>
            <person name="Keeling P.J."/>
            <person name="Waller R.F."/>
            <person name="Patron N.J."/>
            <person name="Cherry J.M."/>
            <person name="Stover N.A."/>
            <person name="Krieger C.J."/>
            <person name="del Toro C."/>
            <person name="Ryder H.F."/>
            <person name="Williamson S.C."/>
            <person name="Barbeau R.A."/>
            <person name="Hamilton E.P."/>
            <person name="Orias E."/>
        </authorList>
    </citation>
    <scope>NUCLEOTIDE SEQUENCE [LARGE SCALE GENOMIC DNA]</scope>
    <source>
        <strain evidence="5">SB210</strain>
    </source>
</reference>
<dbReference type="GeneID" id="7840804"/>
<feature type="transmembrane region" description="Helical" evidence="3">
    <location>
        <begin position="174"/>
        <end position="193"/>
    </location>
</feature>
<keyword evidence="1" id="KW-0175">Coiled coil</keyword>
<evidence type="ECO:0000256" key="1">
    <source>
        <dbReference type="SAM" id="Coils"/>
    </source>
</evidence>
<gene>
    <name evidence="4" type="ORF">TTHERM_00483510</name>
</gene>
<feature type="compositionally biased region" description="Low complexity" evidence="2">
    <location>
        <begin position="762"/>
        <end position="774"/>
    </location>
</feature>
<evidence type="ECO:0000256" key="3">
    <source>
        <dbReference type="SAM" id="Phobius"/>
    </source>
</evidence>
<feature type="region of interest" description="Disordered" evidence="2">
    <location>
        <begin position="382"/>
        <end position="408"/>
    </location>
</feature>
<dbReference type="FunCoup" id="I7MEM8">
    <property type="interactions" value="106"/>
</dbReference>
<feature type="region of interest" description="Disordered" evidence="2">
    <location>
        <begin position="1095"/>
        <end position="1114"/>
    </location>
</feature>
<evidence type="ECO:0000313" key="4">
    <source>
        <dbReference type="EMBL" id="EAR97219.2"/>
    </source>
</evidence>
<organism evidence="4 5">
    <name type="scientific">Tetrahymena thermophila (strain SB210)</name>
    <dbReference type="NCBI Taxonomy" id="312017"/>
    <lineage>
        <taxon>Eukaryota</taxon>
        <taxon>Sar</taxon>
        <taxon>Alveolata</taxon>
        <taxon>Ciliophora</taxon>
        <taxon>Intramacronucleata</taxon>
        <taxon>Oligohymenophorea</taxon>
        <taxon>Hymenostomatida</taxon>
        <taxon>Tetrahymenina</taxon>
        <taxon>Tetrahymenidae</taxon>
        <taxon>Tetrahymena</taxon>
    </lineage>
</organism>
<evidence type="ECO:0000313" key="5">
    <source>
        <dbReference type="Proteomes" id="UP000009168"/>
    </source>
</evidence>
<feature type="transmembrane region" description="Helical" evidence="3">
    <location>
        <begin position="98"/>
        <end position="118"/>
    </location>
</feature>
<dbReference type="AlphaFoldDB" id="I7MEM8"/>
<sequence length="1114" mass="128905">MQKYSLTLKSKGLEREYHLQQIDICKRQSKPLLFIYLIISFVNLVYLSINQIKSSNNSNESSQLSTNQFYFILAFLILWIISIVASLIMIYQIPNKFNLFYSFQQFINIFYHLILIYYELNISDSLFPSSNQIIDDSRISSNSTVYGKPLIQFHFLEGFLLAIIINRGFIGTKFLVKACFCTVTMVSLIFISLKELQNPFIQIPLGFACLGILLSQIYEEDKNKRQDFLLRRKDEEWNKIIKNVLPTNFIIAKYNQKESRVELEQANKKANRELGITNNDNFQKFTRSTLVQKNEIIQNEKDLNRILKGMHQIPISGQCIPNQGHPQGGMQRDFTLYQLIRQKIEQETINNKRKMSNQKTPNVLNNLDGIIETINDVIQANTGSSNRQKKKSIQSTSNQNINQNTNSQNTKKVSEFIGTYRPNGFDVDKKLLIRVSTFSLSEVFAVITIENETYREKYIKQIKFSTFLEKIFSFQLKKFKESYLVVLNELNRINNQSVLNQLLYHNVKCMNRVNSYLQYFEFKNSSKHEFSVTEFSLTAEMYKILRSLKHYIVGKRIRTYYENTTNQDKISTDEERLQQIFFMILEHLMVNAPMDGYLAIRITNDQTISNCFKIQIQSTYDSDLLNQINLQTFNIDELYNDYEVYQNYFVSLRIAIKLVTLMGPYNKIEFHRSDKNILFTSFSIFSDLEVIKTQQIKTQIFNNSNNVKLGLTQQIIQNPQIQDVSQNGANSSALGSGKNNNETTSIVKNTSQKNQEKNGECNVNNTYNNSNINNQQITNKKYQTTLNNINSSNELNDSGNVSEIYDEQSSFNQWFKVKQLQHSSLANQKVFDVISTNLSHNTNKKFSQKCIDKEQPTYFQPAGVLQNRSSGSGENSNSICKTNSAVFSDFFTEEQRDLSKSNNLMNYRSIQNNYNNISKDSQTIAAYGNVTFVNATIGAFNNLNVNMNFNQGDNTQNGLPNISQNQALKTIILNNNIDESTANPLINCIQQSKFNKNYKSPKKSYNTDKRYLINSPKLIQVESQRNLARTPPNYNLQHQHQTQENYKFSVLNQQNLLTKKVSSQSSRQNDKDYYNSYIKGLSHVYSAGELGNDSEVLPLHNNQQPKVLKKKSKF</sequence>
<dbReference type="InParanoid" id="I7MEM8"/>
<dbReference type="RefSeq" id="XP_001017464.2">
    <property type="nucleotide sequence ID" value="XM_001017464.2"/>
</dbReference>
<feature type="coiled-coil region" evidence="1">
    <location>
        <begin position="253"/>
        <end position="280"/>
    </location>
</feature>
<proteinExistence type="predicted"/>
<feature type="transmembrane region" description="Helical" evidence="3">
    <location>
        <begin position="150"/>
        <end position="169"/>
    </location>
</feature>
<feature type="region of interest" description="Disordered" evidence="2">
    <location>
        <begin position="750"/>
        <end position="774"/>
    </location>
</feature>
<feature type="transmembrane region" description="Helical" evidence="3">
    <location>
        <begin position="32"/>
        <end position="49"/>
    </location>
</feature>
<protein>
    <submittedName>
        <fullName evidence="4">Transmembrane protein, putative</fullName>
    </submittedName>
</protein>
<dbReference type="EMBL" id="GG662667">
    <property type="protein sequence ID" value="EAR97219.2"/>
    <property type="molecule type" value="Genomic_DNA"/>
</dbReference>
<keyword evidence="3" id="KW-1133">Transmembrane helix</keyword>
<evidence type="ECO:0000256" key="2">
    <source>
        <dbReference type="SAM" id="MobiDB-lite"/>
    </source>
</evidence>
<accession>I7MEM8</accession>
<dbReference type="KEGG" id="tet:TTHERM_00483510"/>